<evidence type="ECO:0000256" key="5">
    <source>
        <dbReference type="ARBA" id="ARBA00022837"/>
    </source>
</evidence>
<keyword evidence="9" id="KW-0050">Antiport</keyword>
<evidence type="ECO:0000313" key="13">
    <source>
        <dbReference type="Proteomes" id="UP000604046"/>
    </source>
</evidence>
<feature type="transmembrane region" description="Helical" evidence="9">
    <location>
        <begin position="72"/>
        <end position="91"/>
    </location>
</feature>
<dbReference type="InterPro" id="IPR004837">
    <property type="entry name" value="NaCa_Exmemb"/>
</dbReference>
<sequence length="399" mass="42578">MQRSQSGLVLMQRKEQTRSREFPTENTEAIEARGYLARECQALAHIFCSKLMVLLVFVPLGLSAGKMELNSAWIFTFNFLAIVPLAGILGASTEAMASHTGQMIGGLLNATFGNAVEMIMCIQAVKAGLIQVVQGNLLGSVLSNILLVLGMAIFGAGLKFRNRQFNAVGAAANMTCQVVASISVCLPTLYGEMAGAGSEQILMISRICSVCLCIVYFFFLFFQLITHANLFVDEEGEEEGEEATLSIAGSATLLLLCTLVVAACSEELVDSIEGVSTNFGLPKAFIGVILLPIVGNAAEHATAVTSAYKGKLDLAIGVAVGSSTQIALFVVPVAVLAGWAYGTPMSLNFRLFDTACQMLSVFLVSQVLQHGNTNWLHGAMLVTTYCLIAIMTWFIPEST</sequence>
<feature type="region of interest" description="Disordered" evidence="10">
    <location>
        <begin position="1"/>
        <end position="24"/>
    </location>
</feature>
<dbReference type="Proteomes" id="UP000604046">
    <property type="component" value="Unassembled WGS sequence"/>
</dbReference>
<evidence type="ECO:0000256" key="9">
    <source>
        <dbReference type="RuleBase" id="RU365028"/>
    </source>
</evidence>
<dbReference type="InterPro" id="IPR044880">
    <property type="entry name" value="NCX_ion-bd_dom_sf"/>
</dbReference>
<keyword evidence="4 9" id="KW-0812">Transmembrane</keyword>
<evidence type="ECO:0000256" key="1">
    <source>
        <dbReference type="ARBA" id="ARBA00004127"/>
    </source>
</evidence>
<evidence type="ECO:0000256" key="6">
    <source>
        <dbReference type="ARBA" id="ARBA00022989"/>
    </source>
</evidence>
<comment type="subcellular location">
    <subcellularLocation>
        <location evidence="1">Endomembrane system</location>
        <topology evidence="1">Multi-pass membrane protein</topology>
    </subcellularLocation>
</comment>
<dbReference type="OrthoDB" id="1699231at2759"/>
<evidence type="ECO:0000256" key="8">
    <source>
        <dbReference type="ARBA" id="ARBA00023136"/>
    </source>
</evidence>
<keyword evidence="5 9" id="KW-0106">Calcium</keyword>
<evidence type="ECO:0000256" key="4">
    <source>
        <dbReference type="ARBA" id="ARBA00022692"/>
    </source>
</evidence>
<dbReference type="AlphaFoldDB" id="A0A812U2M8"/>
<dbReference type="GO" id="GO:0005774">
    <property type="term" value="C:vacuolar membrane"/>
    <property type="evidence" value="ECO:0007669"/>
    <property type="project" value="UniProtKB-ARBA"/>
</dbReference>
<evidence type="ECO:0000256" key="2">
    <source>
        <dbReference type="ARBA" id="ARBA00022448"/>
    </source>
</evidence>
<dbReference type="GO" id="GO:0015369">
    <property type="term" value="F:calcium:proton antiporter activity"/>
    <property type="evidence" value="ECO:0007669"/>
    <property type="project" value="UniProtKB-UniRule"/>
</dbReference>
<feature type="transmembrane region" description="Helical" evidence="9">
    <location>
        <begin position="314"/>
        <end position="339"/>
    </location>
</feature>
<feature type="transmembrane region" description="Helical" evidence="9">
    <location>
        <begin position="203"/>
        <end position="225"/>
    </location>
</feature>
<keyword evidence="7 9" id="KW-0406">Ion transport</keyword>
<dbReference type="GO" id="GO:0006874">
    <property type="term" value="P:intracellular calcium ion homeostasis"/>
    <property type="evidence" value="ECO:0007669"/>
    <property type="project" value="TreeGrafter"/>
</dbReference>
<feature type="transmembrane region" description="Helical" evidence="9">
    <location>
        <begin position="170"/>
        <end position="191"/>
    </location>
</feature>
<feature type="transmembrane region" description="Helical" evidence="9">
    <location>
        <begin position="103"/>
        <end position="125"/>
    </location>
</feature>
<dbReference type="InterPro" id="IPR004798">
    <property type="entry name" value="CAX-like"/>
</dbReference>
<dbReference type="PANTHER" id="PTHR31503">
    <property type="entry name" value="VACUOLAR CALCIUM ION TRANSPORTER"/>
    <property type="match status" value="1"/>
</dbReference>
<gene>
    <name evidence="12" type="primary">VCX1</name>
    <name evidence="12" type="ORF">SNAT2548_LOCUS30843</name>
</gene>
<feature type="transmembrane region" description="Helical" evidence="9">
    <location>
        <begin position="375"/>
        <end position="395"/>
    </location>
</feature>
<keyword evidence="13" id="KW-1185">Reference proteome</keyword>
<comment type="similarity">
    <text evidence="9">Belongs to the Ca(2+):cation antiporter (CaCA) (TC 2.A.19) family.</text>
</comment>
<evidence type="ECO:0000256" key="7">
    <source>
        <dbReference type="ARBA" id="ARBA00023065"/>
    </source>
</evidence>
<keyword evidence="2 9" id="KW-0813">Transport</keyword>
<evidence type="ECO:0000256" key="10">
    <source>
        <dbReference type="SAM" id="MobiDB-lite"/>
    </source>
</evidence>
<name>A0A812U2M8_9DINO</name>
<feature type="transmembrane region" description="Helical" evidence="9">
    <location>
        <begin position="42"/>
        <end position="60"/>
    </location>
</feature>
<proteinExistence type="inferred from homology"/>
<evidence type="ECO:0000259" key="11">
    <source>
        <dbReference type="Pfam" id="PF01699"/>
    </source>
</evidence>
<dbReference type="EMBL" id="CAJNDS010002627">
    <property type="protein sequence ID" value="CAE7549364.1"/>
    <property type="molecule type" value="Genomic_DNA"/>
</dbReference>
<organism evidence="12 13">
    <name type="scientific">Symbiodinium natans</name>
    <dbReference type="NCBI Taxonomy" id="878477"/>
    <lineage>
        <taxon>Eukaryota</taxon>
        <taxon>Sar</taxon>
        <taxon>Alveolata</taxon>
        <taxon>Dinophyceae</taxon>
        <taxon>Suessiales</taxon>
        <taxon>Symbiodiniaceae</taxon>
        <taxon>Symbiodinium</taxon>
    </lineage>
</organism>
<keyword evidence="3 9" id="KW-0109">Calcium transport</keyword>
<accession>A0A812U2M8</accession>
<feature type="transmembrane region" description="Helical" evidence="9">
    <location>
        <begin position="351"/>
        <end position="369"/>
    </location>
</feature>
<dbReference type="NCBIfam" id="TIGR00846">
    <property type="entry name" value="caca2"/>
    <property type="match status" value="1"/>
</dbReference>
<dbReference type="PANTHER" id="PTHR31503:SF22">
    <property type="entry name" value="VACUOLAR CALCIUM ION TRANSPORTER"/>
    <property type="match status" value="1"/>
</dbReference>
<dbReference type="NCBIfam" id="TIGR00378">
    <property type="entry name" value="cax"/>
    <property type="match status" value="1"/>
</dbReference>
<feature type="compositionally biased region" description="Basic and acidic residues" evidence="10">
    <location>
        <begin position="12"/>
        <end position="23"/>
    </location>
</feature>
<feature type="domain" description="Sodium/calcium exchanger membrane region" evidence="11">
    <location>
        <begin position="251"/>
        <end position="393"/>
    </location>
</feature>
<dbReference type="Pfam" id="PF01699">
    <property type="entry name" value="Na_Ca_ex"/>
    <property type="match status" value="2"/>
</dbReference>
<keyword evidence="6 9" id="KW-1133">Transmembrane helix</keyword>
<keyword evidence="8 9" id="KW-0472">Membrane</keyword>
<dbReference type="GO" id="GO:0012505">
    <property type="term" value="C:endomembrane system"/>
    <property type="evidence" value="ECO:0007669"/>
    <property type="project" value="UniProtKB-SubCell"/>
</dbReference>
<feature type="transmembrane region" description="Helical" evidence="9">
    <location>
        <begin position="137"/>
        <end position="158"/>
    </location>
</feature>
<dbReference type="Gene3D" id="1.20.1420.30">
    <property type="entry name" value="NCX, central ion-binding region"/>
    <property type="match status" value="1"/>
</dbReference>
<protein>
    <submittedName>
        <fullName evidence="12">VCX1 protein</fullName>
    </submittedName>
</protein>
<evidence type="ECO:0000256" key="3">
    <source>
        <dbReference type="ARBA" id="ARBA00022568"/>
    </source>
</evidence>
<comment type="caution">
    <text evidence="9">Lacks conserved residue(s) required for the propagation of feature annotation.</text>
</comment>
<evidence type="ECO:0000313" key="12">
    <source>
        <dbReference type="EMBL" id="CAE7549364.1"/>
    </source>
</evidence>
<dbReference type="InterPro" id="IPR004713">
    <property type="entry name" value="CaH_exchang"/>
</dbReference>
<reference evidence="12" key="1">
    <citation type="submission" date="2021-02" db="EMBL/GenBank/DDBJ databases">
        <authorList>
            <person name="Dougan E. K."/>
            <person name="Rhodes N."/>
            <person name="Thang M."/>
            <person name="Chan C."/>
        </authorList>
    </citation>
    <scope>NUCLEOTIDE SEQUENCE</scope>
</reference>
<comment type="caution">
    <text evidence="12">The sequence shown here is derived from an EMBL/GenBank/DDBJ whole genome shotgun (WGS) entry which is preliminary data.</text>
</comment>
<feature type="domain" description="Sodium/calcium exchanger membrane region" evidence="11">
    <location>
        <begin position="71"/>
        <end position="224"/>
    </location>
</feature>